<dbReference type="eggNOG" id="ENOG50320WT">
    <property type="taxonomic scope" value="Bacteria"/>
</dbReference>
<gene>
    <name evidence="1" type="ordered locus">PCC7424_1171</name>
</gene>
<reference evidence="2" key="1">
    <citation type="journal article" date="2011" name="MBio">
        <title>Novel metabolic attributes of the genus Cyanothece, comprising a group of unicellular nitrogen-fixing Cyanobacteria.</title>
        <authorList>
            <person name="Bandyopadhyay A."/>
            <person name="Elvitigala T."/>
            <person name="Welsh E."/>
            <person name="Stockel J."/>
            <person name="Liberton M."/>
            <person name="Min H."/>
            <person name="Sherman L.A."/>
            <person name="Pakrasi H.B."/>
        </authorList>
    </citation>
    <scope>NUCLEOTIDE SEQUENCE [LARGE SCALE GENOMIC DNA]</scope>
    <source>
        <strain evidence="2">PCC 7424</strain>
    </source>
</reference>
<dbReference type="AlphaFoldDB" id="B7K754"/>
<accession>B7K754</accession>
<dbReference type="STRING" id="65393.PCC7424_1171"/>
<evidence type="ECO:0000313" key="2">
    <source>
        <dbReference type="Proteomes" id="UP000002384"/>
    </source>
</evidence>
<dbReference type="HOGENOM" id="CLU_2329047_0_0_3"/>
<proteinExistence type="predicted"/>
<keyword evidence="2" id="KW-1185">Reference proteome</keyword>
<evidence type="ECO:0000313" key="1">
    <source>
        <dbReference type="EMBL" id="ACK69622.1"/>
    </source>
</evidence>
<name>B7K754_GLOC7</name>
<dbReference type="SUPFAM" id="SSF46785">
    <property type="entry name" value="Winged helix' DNA-binding domain"/>
    <property type="match status" value="1"/>
</dbReference>
<dbReference type="InterPro" id="IPR036390">
    <property type="entry name" value="WH_DNA-bd_sf"/>
</dbReference>
<dbReference type="OrthoDB" id="428531at2"/>
<sequence>MSDTYFELSYSSGLTLSKFKKLSSYQQHLINWIRQKEECSLLEVALHLCQDEETAFKTLEPLVKQGILIQIIHEDESFYRVYFAPKRSRKIPSKLKKS</sequence>
<dbReference type="EMBL" id="CP001291">
    <property type="protein sequence ID" value="ACK69622.1"/>
    <property type="molecule type" value="Genomic_DNA"/>
</dbReference>
<dbReference type="Proteomes" id="UP000002384">
    <property type="component" value="Chromosome"/>
</dbReference>
<protein>
    <submittedName>
        <fullName evidence="1">Uncharacterized protein</fullName>
    </submittedName>
</protein>
<dbReference type="RefSeq" id="WP_012598568.1">
    <property type="nucleotide sequence ID" value="NC_011729.1"/>
</dbReference>
<dbReference type="KEGG" id="cyc:PCC7424_1171"/>
<organism evidence="1 2">
    <name type="scientific">Gloeothece citriformis (strain PCC 7424)</name>
    <name type="common">Cyanothece sp. (strain PCC 7424)</name>
    <dbReference type="NCBI Taxonomy" id="65393"/>
    <lineage>
        <taxon>Bacteria</taxon>
        <taxon>Bacillati</taxon>
        <taxon>Cyanobacteriota</taxon>
        <taxon>Cyanophyceae</taxon>
        <taxon>Oscillatoriophycideae</taxon>
        <taxon>Chroococcales</taxon>
        <taxon>Aphanothecaceae</taxon>
        <taxon>Gloeothece</taxon>
        <taxon>Gloeothece citriformis</taxon>
    </lineage>
</organism>